<evidence type="ECO:0000259" key="3">
    <source>
        <dbReference type="PROSITE" id="PS50064"/>
    </source>
</evidence>
<dbReference type="SUPFAM" id="SSF46600">
    <property type="entry name" value="C-terminal UvrC-binding domain of UvrB"/>
    <property type="match status" value="1"/>
</dbReference>
<keyword evidence="2" id="KW-0862">Zinc</keyword>
<dbReference type="GO" id="GO:0050897">
    <property type="term" value="F:cobalt ion binding"/>
    <property type="evidence" value="ECO:0007669"/>
    <property type="project" value="TreeGrafter"/>
</dbReference>
<organism evidence="5 6">
    <name type="scientific">Amphibacillus marinus</name>
    <dbReference type="NCBI Taxonomy" id="872970"/>
    <lineage>
        <taxon>Bacteria</taxon>
        <taxon>Bacillati</taxon>
        <taxon>Bacillota</taxon>
        <taxon>Bacilli</taxon>
        <taxon>Bacillales</taxon>
        <taxon>Bacillaceae</taxon>
        <taxon>Amphibacillus</taxon>
    </lineage>
</organism>
<feature type="domain" description="UVR" evidence="4">
    <location>
        <begin position="137"/>
        <end position="172"/>
    </location>
</feature>
<dbReference type="GO" id="GO:1990169">
    <property type="term" value="P:stress response to copper ion"/>
    <property type="evidence" value="ECO:0007669"/>
    <property type="project" value="TreeGrafter"/>
</dbReference>
<dbReference type="GO" id="GO:0003677">
    <property type="term" value="F:DNA binding"/>
    <property type="evidence" value="ECO:0007669"/>
    <property type="project" value="InterPro"/>
</dbReference>
<evidence type="ECO:0000256" key="2">
    <source>
        <dbReference type="ARBA" id="ARBA00022833"/>
    </source>
</evidence>
<dbReference type="STRING" id="872970.SAMN04488134_112121"/>
<dbReference type="PANTHER" id="PTHR38430">
    <property type="entry name" value="PROTEIN-ARGININE KINASE ACTIVATOR PROTEIN"/>
    <property type="match status" value="1"/>
</dbReference>
<dbReference type="InterPro" id="IPR001510">
    <property type="entry name" value="Znf_PARP"/>
</dbReference>
<dbReference type="OrthoDB" id="9788704at2"/>
<keyword evidence="5" id="KW-0418">Kinase</keyword>
<dbReference type="InterPro" id="IPR025542">
    <property type="entry name" value="YacH"/>
</dbReference>
<dbReference type="GO" id="GO:0008270">
    <property type="term" value="F:zinc ion binding"/>
    <property type="evidence" value="ECO:0007669"/>
    <property type="project" value="InterPro"/>
</dbReference>
<keyword evidence="5" id="KW-0808">Transferase</keyword>
<evidence type="ECO:0000313" key="5">
    <source>
        <dbReference type="EMBL" id="SEO77290.1"/>
    </source>
</evidence>
<dbReference type="GO" id="GO:0046870">
    <property type="term" value="F:cadmium ion binding"/>
    <property type="evidence" value="ECO:0007669"/>
    <property type="project" value="TreeGrafter"/>
</dbReference>
<dbReference type="PROSITE" id="PS50151">
    <property type="entry name" value="UVR"/>
    <property type="match status" value="1"/>
</dbReference>
<dbReference type="InterPro" id="IPR001943">
    <property type="entry name" value="UVR_dom"/>
</dbReference>
<protein>
    <submittedName>
        <fullName evidence="5">Protein-arginine kinase activator protein McsA</fullName>
    </submittedName>
</protein>
<name>A0A1H8SEX2_9BACI</name>
<dbReference type="PIRSF" id="PIRSF015034">
    <property type="entry name" value="YacH"/>
    <property type="match status" value="1"/>
</dbReference>
<proteinExistence type="predicted"/>
<evidence type="ECO:0000313" key="6">
    <source>
        <dbReference type="Proteomes" id="UP000199300"/>
    </source>
</evidence>
<dbReference type="InterPro" id="IPR036876">
    <property type="entry name" value="UVR_dom_sf"/>
</dbReference>
<keyword evidence="1" id="KW-0479">Metal-binding</keyword>
<dbReference type="GO" id="GO:0005507">
    <property type="term" value="F:copper ion binding"/>
    <property type="evidence" value="ECO:0007669"/>
    <property type="project" value="TreeGrafter"/>
</dbReference>
<dbReference type="PROSITE" id="PS50064">
    <property type="entry name" value="ZF_PARP_2"/>
    <property type="match status" value="1"/>
</dbReference>
<dbReference type="GO" id="GO:0016301">
    <property type="term" value="F:kinase activity"/>
    <property type="evidence" value="ECO:0007669"/>
    <property type="project" value="UniProtKB-KW"/>
</dbReference>
<dbReference type="RefSeq" id="WP_091499799.1">
    <property type="nucleotide sequence ID" value="NZ_FODJ01000012.1"/>
</dbReference>
<evidence type="ECO:0000256" key="1">
    <source>
        <dbReference type="ARBA" id="ARBA00022723"/>
    </source>
</evidence>
<accession>A0A1H8SEX2</accession>
<dbReference type="Pfam" id="PF02151">
    <property type="entry name" value="UVR"/>
    <property type="match status" value="1"/>
</dbReference>
<reference evidence="5 6" key="1">
    <citation type="submission" date="2016-10" db="EMBL/GenBank/DDBJ databases">
        <authorList>
            <person name="de Groot N.N."/>
        </authorList>
    </citation>
    <scope>NUCLEOTIDE SEQUENCE [LARGE SCALE GENOMIC DNA]</scope>
    <source>
        <strain evidence="5 6">CGMCC 1.10434</strain>
    </source>
</reference>
<gene>
    <name evidence="5" type="ORF">SAMN04488134_112121</name>
</gene>
<dbReference type="AlphaFoldDB" id="A0A1H8SEX2"/>
<dbReference type="PANTHER" id="PTHR38430:SF1">
    <property type="entry name" value="PROTEIN-ARGININE KINASE ACTIVATOR PROTEIN"/>
    <property type="match status" value="1"/>
</dbReference>
<dbReference type="Gene3D" id="4.10.860.10">
    <property type="entry name" value="UVR domain"/>
    <property type="match status" value="1"/>
</dbReference>
<dbReference type="GO" id="GO:1990170">
    <property type="term" value="P:stress response to cadmium ion"/>
    <property type="evidence" value="ECO:0007669"/>
    <property type="project" value="TreeGrafter"/>
</dbReference>
<sequence>MECQKCQKRQATLHLTNYINGQKTEIHVCQQCALENGYIDSEDESSYSIQDLLSGLFNFNSSFAPQAEPSQVLEKEDKCSSCNLSYHEFVKTGKFGCSHCYESFGKHLNPIFKRVHSGNMAHTGKIPKRQHDRLQQKRYINDYREQMKQLIDAEKFEEAAVVRDKIKEIEQKHASSIRKEEGE</sequence>
<keyword evidence="6" id="KW-1185">Reference proteome</keyword>
<evidence type="ECO:0000259" key="4">
    <source>
        <dbReference type="PROSITE" id="PS50151"/>
    </source>
</evidence>
<feature type="domain" description="PARP-type" evidence="3">
    <location>
        <begin position="88"/>
        <end position="178"/>
    </location>
</feature>
<dbReference type="EMBL" id="FODJ01000012">
    <property type="protein sequence ID" value="SEO77290.1"/>
    <property type="molecule type" value="Genomic_DNA"/>
</dbReference>
<dbReference type="Proteomes" id="UP000199300">
    <property type="component" value="Unassembled WGS sequence"/>
</dbReference>